<accession>A5E029</accession>
<feature type="domain" description="Small-subunit processome Utp12" evidence="3">
    <location>
        <begin position="380"/>
        <end position="477"/>
    </location>
</feature>
<proteinExistence type="predicted"/>
<dbReference type="GeneID" id="5233629"/>
<dbReference type="OMA" id="FWSGKNE"/>
<evidence type="ECO:0000256" key="2">
    <source>
        <dbReference type="ARBA" id="ARBA00023242"/>
    </source>
</evidence>
<gene>
    <name evidence="4" type="ORF">LELG_02966</name>
</gene>
<evidence type="ECO:0000313" key="4">
    <source>
        <dbReference type="EMBL" id="EDK44787.1"/>
    </source>
</evidence>
<evidence type="ECO:0000313" key="5">
    <source>
        <dbReference type="Proteomes" id="UP000001996"/>
    </source>
</evidence>
<evidence type="ECO:0000259" key="3">
    <source>
        <dbReference type="Pfam" id="PF04003"/>
    </source>
</evidence>
<keyword evidence="2" id="KW-0539">Nucleus</keyword>
<dbReference type="InterPro" id="IPR011047">
    <property type="entry name" value="Quinoprotein_ADH-like_sf"/>
</dbReference>
<dbReference type="AlphaFoldDB" id="A5E029"/>
<comment type="subcellular location">
    <subcellularLocation>
        <location evidence="1">Nucleus</location>
        <location evidence="1">Nucleolus</location>
    </subcellularLocation>
</comment>
<dbReference type="VEuPathDB" id="FungiDB:LELG_02966"/>
<dbReference type="STRING" id="379508.A5E029"/>
<dbReference type="OrthoDB" id="30195at2759"/>
<dbReference type="EMBL" id="CH981526">
    <property type="protein sequence ID" value="EDK44787.1"/>
    <property type="molecule type" value="Genomic_DNA"/>
</dbReference>
<dbReference type="Proteomes" id="UP000001996">
    <property type="component" value="Unassembled WGS sequence"/>
</dbReference>
<dbReference type="HOGENOM" id="CLU_608320_0_0_1"/>
<organism evidence="4 5">
    <name type="scientific">Lodderomyces elongisporus (strain ATCC 11503 / CBS 2605 / JCM 1781 / NBRC 1676 / NRRL YB-4239)</name>
    <name type="common">Yeast</name>
    <name type="synonym">Saccharomyces elongisporus</name>
    <dbReference type="NCBI Taxonomy" id="379508"/>
    <lineage>
        <taxon>Eukaryota</taxon>
        <taxon>Fungi</taxon>
        <taxon>Dikarya</taxon>
        <taxon>Ascomycota</taxon>
        <taxon>Saccharomycotina</taxon>
        <taxon>Pichiomycetes</taxon>
        <taxon>Debaryomycetaceae</taxon>
        <taxon>Candida/Lodderomyces clade</taxon>
        <taxon>Lodderomyces</taxon>
    </lineage>
</organism>
<dbReference type="KEGG" id="lel:PVL30_003790"/>
<dbReference type="eggNOG" id="ENOG502S6CT">
    <property type="taxonomic scope" value="Eukaryota"/>
</dbReference>
<dbReference type="InterPro" id="IPR007148">
    <property type="entry name" value="SSU_processome_Utp12"/>
</dbReference>
<dbReference type="GO" id="GO:0005730">
    <property type="term" value="C:nucleolus"/>
    <property type="evidence" value="ECO:0007669"/>
    <property type="project" value="UniProtKB-SubCell"/>
</dbReference>
<name>A5E029_LODEL</name>
<sequence length="514" mass="56482">MTFTYCIFQNRIAKVVHRNDKDEIQFYEITASSPSSSSTSSSSNAECTLAGSIFIDGTIMDIQFRSKSTTSSSKVSKKRAVNGTQQKNTGGTDADEYLLAAILESGEVQVISWLSNSIINTITSAQEFQLNKVVAYEEENIYGVNKLRDLYQINAVTGKSTKIKVSGFDSLAIVDGKVYVGDGKQIDIGSITKNKFAKSKTFTCPVEFTKVENFLQDMCILSDGKSTFIFDTKTGDTRELVANENDKRSINRYVGSLQLDDESYLVTAGESALDIFTSSGKHFNTIHTNKYITNVFAINSTPLFIWNDDNEDFHAGAFSIDQSQINAENGSGASVIRTKNVTNTLIDLPSQNNVNPLDKESLISSLTKSLGEEIPDAENILLVCSSASESDDIRDVVTVLSVEQSEKLFSVISTVMEENVTSNFTLSLWLKWVLLVHGGSFARNPNISVKNIQTQLKAGLKVMPHLYAIKGKLQLLKLQSELRSSAPLQDIDITTTVEDESMMYANGEVNDISA</sequence>
<protein>
    <recommendedName>
        <fullName evidence="3">Small-subunit processome Utp12 domain-containing protein</fullName>
    </recommendedName>
</protein>
<dbReference type="SUPFAM" id="SSF50998">
    <property type="entry name" value="Quinoprotein alcohol dehydrogenase-like"/>
    <property type="match status" value="1"/>
</dbReference>
<dbReference type="Pfam" id="PF04003">
    <property type="entry name" value="Utp12"/>
    <property type="match status" value="1"/>
</dbReference>
<reference evidence="4 5" key="1">
    <citation type="journal article" date="2009" name="Nature">
        <title>Evolution of pathogenicity and sexual reproduction in eight Candida genomes.</title>
        <authorList>
            <person name="Butler G."/>
            <person name="Rasmussen M.D."/>
            <person name="Lin M.F."/>
            <person name="Santos M.A."/>
            <person name="Sakthikumar S."/>
            <person name="Munro C.A."/>
            <person name="Rheinbay E."/>
            <person name="Grabherr M."/>
            <person name="Forche A."/>
            <person name="Reedy J.L."/>
            <person name="Agrafioti I."/>
            <person name="Arnaud M.B."/>
            <person name="Bates S."/>
            <person name="Brown A.J."/>
            <person name="Brunke S."/>
            <person name="Costanzo M.C."/>
            <person name="Fitzpatrick D.A."/>
            <person name="de Groot P.W."/>
            <person name="Harris D."/>
            <person name="Hoyer L.L."/>
            <person name="Hube B."/>
            <person name="Klis F.M."/>
            <person name="Kodira C."/>
            <person name="Lennard N."/>
            <person name="Logue M.E."/>
            <person name="Martin R."/>
            <person name="Neiman A.M."/>
            <person name="Nikolaou E."/>
            <person name="Quail M.A."/>
            <person name="Quinn J."/>
            <person name="Santos M.C."/>
            <person name="Schmitzberger F.F."/>
            <person name="Sherlock G."/>
            <person name="Shah P."/>
            <person name="Silverstein K.A."/>
            <person name="Skrzypek M.S."/>
            <person name="Soll D."/>
            <person name="Staggs R."/>
            <person name="Stansfield I."/>
            <person name="Stumpf M.P."/>
            <person name="Sudbery P.E."/>
            <person name="Srikantha T."/>
            <person name="Zeng Q."/>
            <person name="Berman J."/>
            <person name="Berriman M."/>
            <person name="Heitman J."/>
            <person name="Gow N.A."/>
            <person name="Lorenz M.C."/>
            <person name="Birren B.W."/>
            <person name="Kellis M."/>
            <person name="Cuomo C.A."/>
        </authorList>
    </citation>
    <scope>NUCLEOTIDE SEQUENCE [LARGE SCALE GENOMIC DNA]</scope>
    <source>
        <strain evidence="5">ATCC 11503 / BCRC 21390 / CBS 2605 / JCM 1781 / NBRC 1676 / NRRL YB-4239</strain>
    </source>
</reference>
<evidence type="ECO:0000256" key="1">
    <source>
        <dbReference type="ARBA" id="ARBA00004604"/>
    </source>
</evidence>
<keyword evidence="5" id="KW-1185">Reference proteome</keyword>
<dbReference type="InParanoid" id="A5E029"/>